<accession>W3XB43</accession>
<dbReference type="EMBL" id="KI912111">
    <property type="protein sequence ID" value="ETS82672.1"/>
    <property type="molecule type" value="Genomic_DNA"/>
</dbReference>
<keyword evidence="3" id="KW-1185">Reference proteome</keyword>
<dbReference type="RefSeq" id="XP_007831320.1">
    <property type="nucleotide sequence ID" value="XM_007833129.1"/>
</dbReference>
<name>W3XB43_PESFW</name>
<dbReference type="Proteomes" id="UP000030651">
    <property type="component" value="Unassembled WGS sequence"/>
</dbReference>
<dbReference type="GeneID" id="19269561"/>
<protein>
    <submittedName>
        <fullName evidence="2">Uncharacterized protein</fullName>
    </submittedName>
</protein>
<reference evidence="3" key="1">
    <citation type="journal article" date="2015" name="BMC Genomics">
        <title>Genomic and transcriptomic analysis of the endophytic fungus Pestalotiopsis fici reveals its lifestyle and high potential for synthesis of natural products.</title>
        <authorList>
            <person name="Wang X."/>
            <person name="Zhang X."/>
            <person name="Liu L."/>
            <person name="Xiang M."/>
            <person name="Wang W."/>
            <person name="Sun X."/>
            <person name="Che Y."/>
            <person name="Guo L."/>
            <person name="Liu G."/>
            <person name="Guo L."/>
            <person name="Wang C."/>
            <person name="Yin W.B."/>
            <person name="Stadler M."/>
            <person name="Zhang X."/>
            <person name="Liu X."/>
        </authorList>
    </citation>
    <scope>NUCLEOTIDE SEQUENCE [LARGE SCALE GENOMIC DNA]</scope>
    <source>
        <strain evidence="3">W106-1 / CGMCC3.15140</strain>
    </source>
</reference>
<feature type="region of interest" description="Disordered" evidence="1">
    <location>
        <begin position="63"/>
        <end position="85"/>
    </location>
</feature>
<organism evidence="2 3">
    <name type="scientific">Pestalotiopsis fici (strain W106-1 / CGMCC3.15140)</name>
    <dbReference type="NCBI Taxonomy" id="1229662"/>
    <lineage>
        <taxon>Eukaryota</taxon>
        <taxon>Fungi</taxon>
        <taxon>Dikarya</taxon>
        <taxon>Ascomycota</taxon>
        <taxon>Pezizomycotina</taxon>
        <taxon>Sordariomycetes</taxon>
        <taxon>Xylariomycetidae</taxon>
        <taxon>Amphisphaeriales</taxon>
        <taxon>Sporocadaceae</taxon>
        <taxon>Pestalotiopsis</taxon>
    </lineage>
</organism>
<evidence type="ECO:0000313" key="3">
    <source>
        <dbReference type="Proteomes" id="UP000030651"/>
    </source>
</evidence>
<dbReference type="HOGENOM" id="CLU_2513375_0_0_1"/>
<gene>
    <name evidence="2" type="ORF">PFICI_04548</name>
</gene>
<sequence>MLRAIVAVVALLLAAVAYYVDDLIKKRKQLDGLVSITPPPAGSELQRVMHASMLMRLALAATTANAEQTGRPPSHCRRTHKNLPE</sequence>
<feature type="compositionally biased region" description="Basic residues" evidence="1">
    <location>
        <begin position="74"/>
        <end position="85"/>
    </location>
</feature>
<dbReference type="InParanoid" id="W3XB43"/>
<evidence type="ECO:0000256" key="1">
    <source>
        <dbReference type="SAM" id="MobiDB-lite"/>
    </source>
</evidence>
<dbReference type="AlphaFoldDB" id="W3XB43"/>
<proteinExistence type="predicted"/>
<evidence type="ECO:0000313" key="2">
    <source>
        <dbReference type="EMBL" id="ETS82672.1"/>
    </source>
</evidence>
<dbReference type="KEGG" id="pfy:PFICI_04548"/>